<dbReference type="InterPro" id="IPR055557">
    <property type="entry name" value="DUF7133"/>
</dbReference>
<dbReference type="InterPro" id="IPR011041">
    <property type="entry name" value="Quinoprot_gluc/sorb_DH_b-prop"/>
</dbReference>
<dbReference type="Pfam" id="PF13517">
    <property type="entry name" value="FG-GAP_3"/>
    <property type="match status" value="1"/>
</dbReference>
<dbReference type="InterPro" id="IPR011989">
    <property type="entry name" value="ARM-like"/>
</dbReference>
<dbReference type="Pfam" id="PF00034">
    <property type="entry name" value="Cytochrom_C"/>
    <property type="match status" value="1"/>
</dbReference>
<dbReference type="InterPro" id="IPR009056">
    <property type="entry name" value="Cyt_c-like_dom"/>
</dbReference>
<dbReference type="InterPro" id="IPR013517">
    <property type="entry name" value="FG-GAP"/>
</dbReference>
<keyword evidence="9" id="KW-1185">Reference proteome</keyword>
<evidence type="ECO:0000259" key="7">
    <source>
        <dbReference type="PROSITE" id="PS51007"/>
    </source>
</evidence>
<dbReference type="PANTHER" id="PTHR33546">
    <property type="entry name" value="LARGE, MULTIFUNCTIONAL SECRETED PROTEIN-RELATED"/>
    <property type="match status" value="1"/>
</dbReference>
<dbReference type="PANTHER" id="PTHR33546:SF1">
    <property type="entry name" value="LARGE, MULTIFUNCTIONAL SECRETED PROTEIN"/>
    <property type="match status" value="1"/>
</dbReference>
<name>A0A5C5XBD2_9PLAN</name>
<proteinExistence type="predicted"/>
<sequence precursor="true">MLNVLRSLIVFSITLSCLSSSAYSAPNGWKSVRLHNEFYAEGAAAGDVDGDGNIDVTSGPFVYRGPEFQERFELFEPHLFSINGYSDSFFSHIVDVNTDGLNDVIILGFPGREARCYLNPGSEGLKKHWPMKILADQVGHESPAVIDLIPGGLPEIVCSRETSYGYYQAGDNPLEPWTWHAVSESGLARKPFGHGMGVGDVNNDGRLDIIETDKYWEQPSDLSEKWTMHQWAVKKYGSGGAQMFVHDFDGDGDQDVLTSQNAHRYGLCWFERQSADRLTRHDIMGEFSVENPYGVAFSQPHAVAMADVDGDGLMDFVSGKRWKAHNGHDPGSNQPAVLYWFRCQKTDEGIEFVPHLIDDASGVGVDVTVADLNADGLLDVVSANKGGLVLHFQSTVVEPVLPELWQFDRPSMEDYVNGFSPQEAAEKMLVPQGFHVDLIAAEPDLVQPIAMCFDARGRIWVIEGHTYPQKAPEGEGKDRILILEDADADGSFESTKVFAEGINLASGLEIGFGGVWVGAAPDLLFYPDQDQDDIPDSEPIVLLDGWGYQDTHETLNSFTWGPDGWLYGCHGVFTHSNVGKPGAPEDQRTQINAGVWRYHPTRHEFEVFAHGSSNPWGVDFNEQGDWFITACVIPHLYHISQGGRYFRQAGNHFNPYTYSDITTIADHLHYGDGTFNSANSNGGVDRQLVKNTQSSTSDVGGGHAHCGLTIYQAAEFPKQYDGELFFHNLHGHRIVREHVEREGSGYIGRHRPDFALSQDHQQIGVSIMQGPDGALYTSDWHDPQTCHNRTPEIWNRTDGRLFRIRYGNIIAQRFNLWEKSDSELVELLKDENAYYARQAQRILQERAAENRLDRPQVNKLLKGLLATEKAQKVRLRSLWTAWSCNLLGQPELKELLRGPDPYVRAWTIQFLGESSTAVDDDVLVQLEQMSKSDTNVTVRRYLASVLQRLPEEQRWGILQGLISSQQDLTDRNLPLLVWYGAEPLIDKDAARVLQIVKSSGWKQLTEFVIRRTSTTEQGRNALTDLLKSEKNIDFSRIILQEMQTSVKSQAGAKMPESWKAASENLLSLNDKNLQLLVSSLSIQFGDESAFPYYREVLLDQKQPLAFRQNALQLLAQARDPELAPALLKLLEDRSLRIVAIQNLARFELPETPDKLIGMFDQLTEGEQAEVLSTLVSRKSFAEVFIKAMEQGDLDATKVPAYIVRQVMTLDDEHLVKRLEKVWGKISTANTNIAELTAKYEKLLQPKLVASSNFGEGRKLYETNCGKCHKLFGKGGDIGPDITGANRSNVKYLLENILDPNAIIGRNYIMTTFVTVDGRVVNGLIKSENSEAVTIQTTNEVIIIAQDDIELRKASEKSLMPEGQLQPMRDEQVLQLFRYLMSPTANPAPGSQRTSVPPPAPGVTRIEGEALVGKAKVTGGNVRNQNMSGFGPMWSNNDHLWWTGGKPGDRLTLKIPAQPAGEYEVSVYTTTAVDYGQIKVTWLNQVRESDLYTTQVLPGEPINFEKVAITKEQPLEMIIEMTGKHPQAKAGYMVGIDRIEFRLIPTKP</sequence>
<gene>
    <name evidence="8" type="ORF">Pan54_10240</name>
</gene>
<dbReference type="OrthoDB" id="225269at2"/>
<reference evidence="8 9" key="1">
    <citation type="submission" date="2019-02" db="EMBL/GenBank/DDBJ databases">
        <title>Deep-cultivation of Planctomycetes and their phenomic and genomic characterization uncovers novel biology.</title>
        <authorList>
            <person name="Wiegand S."/>
            <person name="Jogler M."/>
            <person name="Boedeker C."/>
            <person name="Pinto D."/>
            <person name="Vollmers J."/>
            <person name="Rivas-Marin E."/>
            <person name="Kohn T."/>
            <person name="Peeters S.H."/>
            <person name="Heuer A."/>
            <person name="Rast P."/>
            <person name="Oberbeckmann S."/>
            <person name="Bunk B."/>
            <person name="Jeske O."/>
            <person name="Meyerdierks A."/>
            <person name="Storesund J.E."/>
            <person name="Kallscheuer N."/>
            <person name="Luecker S."/>
            <person name="Lage O.M."/>
            <person name="Pohl T."/>
            <person name="Merkel B.J."/>
            <person name="Hornburger P."/>
            <person name="Mueller R.-W."/>
            <person name="Bruemmer F."/>
            <person name="Labrenz M."/>
            <person name="Spormann A.M."/>
            <person name="Op Den Camp H."/>
            <person name="Overmann J."/>
            <person name="Amann R."/>
            <person name="Jetten M.S.M."/>
            <person name="Mascher T."/>
            <person name="Medema M.H."/>
            <person name="Devos D.P."/>
            <person name="Kaster A.-K."/>
            <person name="Ovreas L."/>
            <person name="Rohde M."/>
            <person name="Galperin M.Y."/>
            <person name="Jogler C."/>
        </authorList>
    </citation>
    <scope>NUCLEOTIDE SEQUENCE [LARGE SCALE GENOMIC DNA]</scope>
    <source>
        <strain evidence="8 9">Pan54</strain>
    </source>
</reference>
<dbReference type="Gene3D" id="1.25.10.10">
    <property type="entry name" value="Leucine-rich Repeat Variant"/>
    <property type="match status" value="2"/>
</dbReference>
<dbReference type="InterPro" id="IPR013427">
    <property type="entry name" value="Haem-bd_dom_put"/>
</dbReference>
<dbReference type="SUPFAM" id="SSF50952">
    <property type="entry name" value="Soluble quinoprotein glucose dehydrogenase"/>
    <property type="match status" value="1"/>
</dbReference>
<accession>A0A5C5XBD2</accession>
<dbReference type="PROSITE" id="PS51007">
    <property type="entry name" value="CYTC"/>
    <property type="match status" value="1"/>
</dbReference>
<keyword evidence="2 5" id="KW-0479">Metal-binding</keyword>
<dbReference type="EMBL" id="SJPG01000001">
    <property type="protein sequence ID" value="TWT60310.1"/>
    <property type="molecule type" value="Genomic_DNA"/>
</dbReference>
<dbReference type="Gene3D" id="2.130.10.130">
    <property type="entry name" value="Integrin alpha, N-terminal"/>
    <property type="match status" value="1"/>
</dbReference>
<dbReference type="InterPro" id="IPR011042">
    <property type="entry name" value="6-blade_b-propeller_TolB-like"/>
</dbReference>
<dbReference type="Proteomes" id="UP000316095">
    <property type="component" value="Unassembled WGS sequence"/>
</dbReference>
<evidence type="ECO:0000256" key="3">
    <source>
        <dbReference type="ARBA" id="ARBA00022729"/>
    </source>
</evidence>
<feature type="chain" id="PRO_5022951242" evidence="6">
    <location>
        <begin position="25"/>
        <end position="1547"/>
    </location>
</feature>
<evidence type="ECO:0000256" key="6">
    <source>
        <dbReference type="SAM" id="SignalP"/>
    </source>
</evidence>
<dbReference type="Pfam" id="PF23500">
    <property type="entry name" value="DUF7133"/>
    <property type="match status" value="1"/>
</dbReference>
<dbReference type="SUPFAM" id="SSF69318">
    <property type="entry name" value="Integrin alpha N-terminal domain"/>
    <property type="match status" value="1"/>
</dbReference>
<comment type="caution">
    <text evidence="8">The sequence shown here is derived from an EMBL/GenBank/DDBJ whole genome shotgun (WGS) entry which is preliminary data.</text>
</comment>
<dbReference type="NCBIfam" id="TIGR02603">
    <property type="entry name" value="CxxCH_TIGR02603"/>
    <property type="match status" value="1"/>
</dbReference>
<dbReference type="PROSITE" id="PS51257">
    <property type="entry name" value="PROKAR_LIPOPROTEIN"/>
    <property type="match status" value="1"/>
</dbReference>
<keyword evidence="4 5" id="KW-0408">Iron</keyword>
<dbReference type="RefSeq" id="WP_146502451.1">
    <property type="nucleotide sequence ID" value="NZ_SJPG01000001.1"/>
</dbReference>
<dbReference type="Gene3D" id="2.120.10.30">
    <property type="entry name" value="TolB, C-terminal domain"/>
    <property type="match status" value="1"/>
</dbReference>
<dbReference type="InterPro" id="IPR036909">
    <property type="entry name" value="Cyt_c-like_dom_sf"/>
</dbReference>
<dbReference type="InterPro" id="IPR028994">
    <property type="entry name" value="Integrin_alpha_N"/>
</dbReference>
<evidence type="ECO:0000256" key="4">
    <source>
        <dbReference type="ARBA" id="ARBA00023004"/>
    </source>
</evidence>
<dbReference type="InterPro" id="IPR013428">
    <property type="entry name" value="Membrane-bound_put_N"/>
</dbReference>
<protein>
    <submittedName>
        <fullName evidence="8">FG-GAP repeat protein</fullName>
    </submittedName>
</protein>
<feature type="signal peptide" evidence="6">
    <location>
        <begin position="1"/>
        <end position="24"/>
    </location>
</feature>
<keyword evidence="3 6" id="KW-0732">Signal</keyword>
<dbReference type="InterPro" id="IPR016024">
    <property type="entry name" value="ARM-type_fold"/>
</dbReference>
<evidence type="ECO:0000313" key="9">
    <source>
        <dbReference type="Proteomes" id="UP000316095"/>
    </source>
</evidence>
<evidence type="ECO:0000256" key="2">
    <source>
        <dbReference type="ARBA" id="ARBA00022723"/>
    </source>
</evidence>
<evidence type="ECO:0000256" key="1">
    <source>
        <dbReference type="ARBA" id="ARBA00022617"/>
    </source>
</evidence>
<dbReference type="SUPFAM" id="SSF48371">
    <property type="entry name" value="ARM repeat"/>
    <property type="match status" value="1"/>
</dbReference>
<evidence type="ECO:0000313" key="8">
    <source>
        <dbReference type="EMBL" id="TWT60310.1"/>
    </source>
</evidence>
<dbReference type="GO" id="GO:0020037">
    <property type="term" value="F:heme binding"/>
    <property type="evidence" value="ECO:0007669"/>
    <property type="project" value="InterPro"/>
</dbReference>
<dbReference type="SUPFAM" id="SSF46626">
    <property type="entry name" value="Cytochrome c"/>
    <property type="match status" value="1"/>
</dbReference>
<dbReference type="GO" id="GO:0046872">
    <property type="term" value="F:metal ion binding"/>
    <property type="evidence" value="ECO:0007669"/>
    <property type="project" value="UniProtKB-KW"/>
</dbReference>
<keyword evidence="1 5" id="KW-0349">Heme</keyword>
<dbReference type="NCBIfam" id="TIGR02604">
    <property type="entry name" value="Piru_Ver_Nterm"/>
    <property type="match status" value="1"/>
</dbReference>
<evidence type="ECO:0000256" key="5">
    <source>
        <dbReference type="PROSITE-ProRule" id="PRU00433"/>
    </source>
</evidence>
<feature type="domain" description="Cytochrome c" evidence="7">
    <location>
        <begin position="1251"/>
        <end position="1383"/>
    </location>
</feature>
<organism evidence="8 9">
    <name type="scientific">Rubinisphaera italica</name>
    <dbReference type="NCBI Taxonomy" id="2527969"/>
    <lineage>
        <taxon>Bacteria</taxon>
        <taxon>Pseudomonadati</taxon>
        <taxon>Planctomycetota</taxon>
        <taxon>Planctomycetia</taxon>
        <taxon>Planctomycetales</taxon>
        <taxon>Planctomycetaceae</taxon>
        <taxon>Rubinisphaera</taxon>
    </lineage>
</organism>
<dbReference type="GO" id="GO:0009055">
    <property type="term" value="F:electron transfer activity"/>
    <property type="evidence" value="ECO:0007669"/>
    <property type="project" value="InterPro"/>
</dbReference>
<dbReference type="Gene3D" id="1.10.760.10">
    <property type="entry name" value="Cytochrome c-like domain"/>
    <property type="match status" value="1"/>
</dbReference>